<dbReference type="Proteomes" id="UP000652354">
    <property type="component" value="Unassembled WGS sequence"/>
</dbReference>
<reference evidence="1" key="1">
    <citation type="submission" date="2021-01" db="EMBL/GenBank/DDBJ databases">
        <title>Whole genome shotgun sequence of Demequina activiva NBRC 110675.</title>
        <authorList>
            <person name="Komaki H."/>
            <person name="Tamura T."/>
        </authorList>
    </citation>
    <scope>NUCLEOTIDE SEQUENCE</scope>
    <source>
        <strain evidence="1">NBRC 110675</strain>
    </source>
</reference>
<dbReference type="RefSeq" id="WP_203653015.1">
    <property type="nucleotide sequence ID" value="NZ_BONR01000001.1"/>
</dbReference>
<organism evidence="1 2">
    <name type="scientific">Demequina activiva</name>
    <dbReference type="NCBI Taxonomy" id="1582364"/>
    <lineage>
        <taxon>Bacteria</taxon>
        <taxon>Bacillati</taxon>
        <taxon>Actinomycetota</taxon>
        <taxon>Actinomycetes</taxon>
        <taxon>Micrococcales</taxon>
        <taxon>Demequinaceae</taxon>
        <taxon>Demequina</taxon>
    </lineage>
</organism>
<dbReference type="Pfam" id="PF11314">
    <property type="entry name" value="DUF3117"/>
    <property type="match status" value="1"/>
</dbReference>
<dbReference type="EMBL" id="BONR01000001">
    <property type="protein sequence ID" value="GIG53564.1"/>
    <property type="molecule type" value="Genomic_DNA"/>
</dbReference>
<comment type="caution">
    <text evidence="1">The sequence shown here is derived from an EMBL/GenBank/DDBJ whole genome shotgun (WGS) entry which is preliminary data.</text>
</comment>
<proteinExistence type="predicted"/>
<name>A0A919Q0S2_9MICO</name>
<evidence type="ECO:0000313" key="2">
    <source>
        <dbReference type="Proteomes" id="UP000652354"/>
    </source>
</evidence>
<protein>
    <submittedName>
        <fullName evidence="1">DUF3117 domain-containing protein</fullName>
    </submittedName>
</protein>
<accession>A0A919Q0S2</accession>
<dbReference type="AlphaFoldDB" id="A0A919Q0S2"/>
<gene>
    <name evidence="1" type="ORF">Dac01nite_03160</name>
</gene>
<dbReference type="InterPro" id="IPR021465">
    <property type="entry name" value="DUF3117"/>
</dbReference>
<evidence type="ECO:0000313" key="1">
    <source>
        <dbReference type="EMBL" id="GIG53564.1"/>
    </source>
</evidence>
<sequence>MAAMKPRTGDGPMEVVKEGRGYVMRVPLEGGGRLVVEINADEVAQLRDALAGALQ</sequence>
<keyword evidence="2" id="KW-1185">Reference proteome</keyword>